<dbReference type="InterPro" id="IPR036108">
    <property type="entry name" value="4pyrrol_syn_uPrphyn_synt_sf"/>
</dbReference>
<dbReference type="GO" id="GO:0004852">
    <property type="term" value="F:uroporphyrinogen-III synthase activity"/>
    <property type="evidence" value="ECO:0007669"/>
    <property type="project" value="InterPro"/>
</dbReference>
<dbReference type="InterPro" id="IPR003754">
    <property type="entry name" value="4pyrrol_synth_uPrphyn_synth"/>
</dbReference>
<evidence type="ECO:0000259" key="1">
    <source>
        <dbReference type="Pfam" id="PF02602"/>
    </source>
</evidence>
<gene>
    <name evidence="2" type="ORF">DCC88_04920</name>
</gene>
<proteinExistence type="predicted"/>
<evidence type="ECO:0000313" key="2">
    <source>
        <dbReference type="EMBL" id="RDB36475.1"/>
    </source>
</evidence>
<dbReference type="SUPFAM" id="SSF69618">
    <property type="entry name" value="HemD-like"/>
    <property type="match status" value="1"/>
</dbReference>
<comment type="caution">
    <text evidence="2">The sequence shown here is derived from an EMBL/GenBank/DDBJ whole genome shotgun (WGS) entry which is preliminary data.</text>
</comment>
<dbReference type="GO" id="GO:0033014">
    <property type="term" value="P:tetrapyrrole biosynthetic process"/>
    <property type="evidence" value="ECO:0007669"/>
    <property type="project" value="InterPro"/>
</dbReference>
<dbReference type="EMBL" id="QOVW01000060">
    <property type="protein sequence ID" value="RDB36475.1"/>
    <property type="molecule type" value="Genomic_DNA"/>
</dbReference>
<reference evidence="2" key="1">
    <citation type="submission" date="2018-04" db="EMBL/GenBank/DDBJ databases">
        <title>Draft genome sequence of the Candidatus Spirobacillus cienkowskii, a pathogen of freshwater Daphnia species, reconstructed from hemolymph metagenomic reads.</title>
        <authorList>
            <person name="Bresciani L."/>
            <person name="Lemos L.N."/>
            <person name="Wale N."/>
            <person name="Lin J.Y."/>
            <person name="Fernandes G.R."/>
            <person name="Duffy M.A."/>
            <person name="Rodrigues J.M."/>
        </authorList>
    </citation>
    <scope>NUCLEOTIDE SEQUENCE [LARGE SCALE GENOMIC DNA]</scope>
    <source>
        <strain evidence="2">Binning01</strain>
    </source>
</reference>
<dbReference type="Proteomes" id="UP000253934">
    <property type="component" value="Unassembled WGS sequence"/>
</dbReference>
<evidence type="ECO:0000313" key="3">
    <source>
        <dbReference type="Proteomes" id="UP000253934"/>
    </source>
</evidence>
<keyword evidence="3" id="KW-1185">Reference proteome</keyword>
<feature type="domain" description="Tetrapyrrole biosynthesis uroporphyrinogen III synthase" evidence="1">
    <location>
        <begin position="52"/>
        <end position="172"/>
    </location>
</feature>
<dbReference type="Pfam" id="PF02602">
    <property type="entry name" value="HEM4"/>
    <property type="match status" value="1"/>
</dbReference>
<dbReference type="Gene3D" id="3.40.50.10090">
    <property type="match status" value="1"/>
</dbReference>
<protein>
    <recommendedName>
        <fullName evidence="1">Tetrapyrrole biosynthesis uroporphyrinogen III synthase domain-containing protein</fullName>
    </recommendedName>
</protein>
<organism evidence="2 3">
    <name type="scientific">Spirobacillus cienkowskii</name>
    <dbReference type="NCBI Taxonomy" id="495820"/>
    <lineage>
        <taxon>Bacteria</taxon>
        <taxon>Pseudomonadati</taxon>
        <taxon>Bdellovibrionota</taxon>
        <taxon>Oligoflexia</taxon>
        <taxon>Silvanigrellales</taxon>
        <taxon>Spirobacillus</taxon>
    </lineage>
</organism>
<accession>A0A369KUT6</accession>
<name>A0A369KUT6_9BACT</name>
<dbReference type="AlphaFoldDB" id="A0A369KUT6"/>
<sequence length="252" mass="28441">MCIMAKHDTVPIIVDCGLEGDAPRKQDHFFYPVMRPHWLEVSWQPPQNVSFAIIFTSKHAVTAFQQSIFTKTKQNKSWQNCISFGAVGATTAQSIQQQLAALVAHTNATILLPSHSNGLTPLLSLMQATLQPDVQFFIFTSAIGKSADTVTAYCKHHNRNIAVEPVYTLENILESNATPFLTKLFAQPRPSQQHVLFYCRSGQILKQVVHNLLQFFNLEYPTQLPSFIYFFPWEQSAQQALSELNLIDRTTS</sequence>